<dbReference type="STRING" id="211460.YH63_10395"/>
<feature type="transmembrane region" description="Helical" evidence="4">
    <location>
        <begin position="94"/>
        <end position="113"/>
    </location>
</feature>
<dbReference type="PANTHER" id="PTHR11360:SF290">
    <property type="entry name" value="MONOCARBOXYLATE MFS PERMEASE"/>
    <property type="match status" value="1"/>
</dbReference>
<dbReference type="InterPro" id="IPR011701">
    <property type="entry name" value="MFS"/>
</dbReference>
<protein>
    <submittedName>
        <fullName evidence="6">MFS transporter</fullName>
    </submittedName>
</protein>
<evidence type="ECO:0000256" key="2">
    <source>
        <dbReference type="ARBA" id="ARBA00022989"/>
    </source>
</evidence>
<name>A0A4U6BMG0_9BRAD</name>
<feature type="transmembrane region" description="Helical" evidence="4">
    <location>
        <begin position="357"/>
        <end position="377"/>
    </location>
</feature>
<gene>
    <name evidence="6" type="ORF">YH63_008550</name>
</gene>
<reference evidence="6" key="1">
    <citation type="submission" date="2019-04" db="EMBL/GenBank/DDBJ databases">
        <title>Whole genome sequencing of cave bacteria.</title>
        <authorList>
            <person name="Gan H.M."/>
            <person name="Barton H."/>
            <person name="Savka M.A."/>
        </authorList>
    </citation>
    <scope>NUCLEOTIDE SEQUENCE [LARGE SCALE GENOMIC DNA]</scope>
    <source>
        <strain evidence="6">LC387</strain>
    </source>
</reference>
<dbReference type="SUPFAM" id="SSF103473">
    <property type="entry name" value="MFS general substrate transporter"/>
    <property type="match status" value="1"/>
</dbReference>
<dbReference type="InterPro" id="IPR020846">
    <property type="entry name" value="MFS_dom"/>
</dbReference>
<keyword evidence="1 4" id="KW-0812">Transmembrane</keyword>
<keyword evidence="7" id="KW-1185">Reference proteome</keyword>
<dbReference type="OrthoDB" id="7876195at2"/>
<evidence type="ECO:0000313" key="7">
    <source>
        <dbReference type="Proteomes" id="UP000034832"/>
    </source>
</evidence>
<evidence type="ECO:0000256" key="3">
    <source>
        <dbReference type="ARBA" id="ARBA00023136"/>
    </source>
</evidence>
<dbReference type="Gene3D" id="1.20.1250.20">
    <property type="entry name" value="MFS general substrate transporter like domains"/>
    <property type="match status" value="2"/>
</dbReference>
<feature type="transmembrane region" description="Helical" evidence="4">
    <location>
        <begin position="239"/>
        <end position="263"/>
    </location>
</feature>
<feature type="transmembrane region" description="Helical" evidence="4">
    <location>
        <begin position="329"/>
        <end position="350"/>
    </location>
</feature>
<feature type="transmembrane region" description="Helical" evidence="4">
    <location>
        <begin position="61"/>
        <end position="82"/>
    </location>
</feature>
<keyword evidence="2 4" id="KW-1133">Transmembrane helix</keyword>
<proteinExistence type="predicted"/>
<dbReference type="InterPro" id="IPR050327">
    <property type="entry name" value="Proton-linked_MCT"/>
</dbReference>
<dbReference type="AlphaFoldDB" id="A0A4U6BMG0"/>
<organism evidence="6 7">
    <name type="scientific">Afipia massiliensis</name>
    <dbReference type="NCBI Taxonomy" id="211460"/>
    <lineage>
        <taxon>Bacteria</taxon>
        <taxon>Pseudomonadati</taxon>
        <taxon>Pseudomonadota</taxon>
        <taxon>Alphaproteobacteria</taxon>
        <taxon>Hyphomicrobiales</taxon>
        <taxon>Nitrobacteraceae</taxon>
        <taxon>Afipia</taxon>
    </lineage>
</organism>
<feature type="transmembrane region" description="Helical" evidence="4">
    <location>
        <begin position="389"/>
        <end position="412"/>
    </location>
</feature>
<dbReference type="InterPro" id="IPR036259">
    <property type="entry name" value="MFS_trans_sf"/>
</dbReference>
<comment type="caution">
    <text evidence="6">The sequence shown here is derived from an EMBL/GenBank/DDBJ whole genome shotgun (WGS) entry which is preliminary data.</text>
</comment>
<dbReference type="EMBL" id="LBIA02000001">
    <property type="protein sequence ID" value="TKT71457.1"/>
    <property type="molecule type" value="Genomic_DNA"/>
</dbReference>
<keyword evidence="3 4" id="KW-0472">Membrane</keyword>
<feature type="transmembrane region" description="Helical" evidence="4">
    <location>
        <begin position="275"/>
        <end position="293"/>
    </location>
</feature>
<dbReference type="RefSeq" id="WP_046829655.1">
    <property type="nucleotide sequence ID" value="NZ_LBIA02000001.1"/>
</dbReference>
<dbReference type="PROSITE" id="PS50850">
    <property type="entry name" value="MFS"/>
    <property type="match status" value="1"/>
</dbReference>
<evidence type="ECO:0000259" key="5">
    <source>
        <dbReference type="PROSITE" id="PS50850"/>
    </source>
</evidence>
<dbReference type="CDD" id="cd17355">
    <property type="entry name" value="MFS_YcxA_like"/>
    <property type="match status" value="1"/>
</dbReference>
<feature type="transmembrane region" description="Helical" evidence="4">
    <location>
        <begin position="22"/>
        <end position="41"/>
    </location>
</feature>
<feature type="transmembrane region" description="Helical" evidence="4">
    <location>
        <begin position="152"/>
        <end position="172"/>
    </location>
</feature>
<dbReference type="PANTHER" id="PTHR11360">
    <property type="entry name" value="MONOCARBOXYLATE TRANSPORTER"/>
    <property type="match status" value="1"/>
</dbReference>
<evidence type="ECO:0000256" key="1">
    <source>
        <dbReference type="ARBA" id="ARBA00022692"/>
    </source>
</evidence>
<sequence>MNAPHAGPTADEKIIDETSIRYEGWPIVGVCFLVATFAWAAGFYGQGVYLAELQRVHGWPASLISTATTCYYLFSAVLVVFVSEAIRTLGPRRLLIMGIIAIAAGTALVGQVTSPWQLYVAYALIAFGWAGTSLAAINNTLGLWFDKKRGMAISLALNGASCGGILGVPLLVGAIGKFGFPATSIGAALVIVIVAIPAILIWVGRPPKRTLPPADAFATAPAPAVQSIAQMRRAAFGSLSFWTITVPFAMLLIAQVGFIVHQISFLDPIMGRERASIAVALMTVMAVVGRVLFGFVVDRMDQRKAAAVSAISQAVALIVMVNTRNEVTLFTASAVFGFSVGNMITLPTLIVQREFSAAAFGVLVSLVTAICQFTYAFGPGIIGLLRDVFGSYVVPFYACAALQMIAAAIVLVRGKAPQAV</sequence>
<dbReference type="GO" id="GO:0022857">
    <property type="term" value="F:transmembrane transporter activity"/>
    <property type="evidence" value="ECO:0007669"/>
    <property type="project" value="InterPro"/>
</dbReference>
<feature type="transmembrane region" description="Helical" evidence="4">
    <location>
        <begin position="119"/>
        <end position="145"/>
    </location>
</feature>
<feature type="domain" description="Major facilitator superfamily (MFS) profile" evidence="5">
    <location>
        <begin position="26"/>
        <end position="418"/>
    </location>
</feature>
<dbReference type="Pfam" id="PF07690">
    <property type="entry name" value="MFS_1"/>
    <property type="match status" value="2"/>
</dbReference>
<dbReference type="Proteomes" id="UP000034832">
    <property type="component" value="Unassembled WGS sequence"/>
</dbReference>
<feature type="transmembrane region" description="Helical" evidence="4">
    <location>
        <begin position="178"/>
        <end position="203"/>
    </location>
</feature>
<accession>A0A4U6BMG0</accession>
<evidence type="ECO:0000313" key="6">
    <source>
        <dbReference type="EMBL" id="TKT71457.1"/>
    </source>
</evidence>
<evidence type="ECO:0000256" key="4">
    <source>
        <dbReference type="SAM" id="Phobius"/>
    </source>
</evidence>